<feature type="transmembrane region" description="Helical" evidence="1">
    <location>
        <begin position="78"/>
        <end position="97"/>
    </location>
</feature>
<keyword evidence="1" id="KW-0472">Membrane</keyword>
<organism evidence="2 3">
    <name type="scientific">Candidatus Avipropionibacterium avicola</name>
    <dbReference type="NCBI Taxonomy" id="2840701"/>
    <lineage>
        <taxon>Bacteria</taxon>
        <taxon>Bacillati</taxon>
        <taxon>Actinomycetota</taxon>
        <taxon>Actinomycetes</taxon>
        <taxon>Propionibacteriales</taxon>
        <taxon>Propionibacteriaceae</taxon>
        <taxon>Propionibacteriaceae incertae sedis</taxon>
        <taxon>Candidatus Avipropionibacterium</taxon>
    </lineage>
</organism>
<dbReference type="AlphaFoldDB" id="A0A9D1GVL8"/>
<dbReference type="PANTHER" id="PTHR36833">
    <property type="entry name" value="SLR0610 PROTEIN-RELATED"/>
    <property type="match status" value="1"/>
</dbReference>
<dbReference type="InterPro" id="IPR010390">
    <property type="entry name" value="ABC-2_transporter-like"/>
</dbReference>
<keyword evidence="1" id="KW-0812">Transmembrane</keyword>
<feature type="transmembrane region" description="Helical" evidence="1">
    <location>
        <begin position="42"/>
        <end position="66"/>
    </location>
</feature>
<feature type="transmembrane region" description="Helical" evidence="1">
    <location>
        <begin position="135"/>
        <end position="152"/>
    </location>
</feature>
<dbReference type="Pfam" id="PF06182">
    <property type="entry name" value="ABC2_membrane_6"/>
    <property type="match status" value="1"/>
</dbReference>
<feature type="transmembrane region" description="Helical" evidence="1">
    <location>
        <begin position="158"/>
        <end position="181"/>
    </location>
</feature>
<keyword evidence="1" id="KW-1133">Transmembrane helix</keyword>
<evidence type="ECO:0000256" key="1">
    <source>
        <dbReference type="SAM" id="Phobius"/>
    </source>
</evidence>
<feature type="transmembrane region" description="Helical" evidence="1">
    <location>
        <begin position="220"/>
        <end position="240"/>
    </location>
</feature>
<reference evidence="2" key="1">
    <citation type="submission" date="2020-10" db="EMBL/GenBank/DDBJ databases">
        <authorList>
            <person name="Gilroy R."/>
        </authorList>
    </citation>
    <scope>NUCLEOTIDE SEQUENCE</scope>
    <source>
        <strain evidence="2">ChiGjej1B1-24693</strain>
    </source>
</reference>
<feature type="transmembrane region" description="Helical" evidence="1">
    <location>
        <begin position="252"/>
        <end position="271"/>
    </location>
</feature>
<evidence type="ECO:0000313" key="2">
    <source>
        <dbReference type="EMBL" id="HIT74588.1"/>
    </source>
</evidence>
<gene>
    <name evidence="2" type="ORF">IAA98_03295</name>
</gene>
<dbReference type="PANTHER" id="PTHR36833:SF1">
    <property type="entry name" value="INTEGRAL MEMBRANE TRANSPORT PROTEIN"/>
    <property type="match status" value="1"/>
</dbReference>
<reference evidence="2" key="2">
    <citation type="journal article" date="2021" name="PeerJ">
        <title>Extensive microbial diversity within the chicken gut microbiome revealed by metagenomics and culture.</title>
        <authorList>
            <person name="Gilroy R."/>
            <person name="Ravi A."/>
            <person name="Getino M."/>
            <person name="Pursley I."/>
            <person name="Horton D.L."/>
            <person name="Alikhan N.F."/>
            <person name="Baker D."/>
            <person name="Gharbi K."/>
            <person name="Hall N."/>
            <person name="Watson M."/>
            <person name="Adriaenssens E.M."/>
            <person name="Foster-Nyarko E."/>
            <person name="Jarju S."/>
            <person name="Secka A."/>
            <person name="Antonio M."/>
            <person name="Oren A."/>
            <person name="Chaudhuri R.R."/>
            <person name="La Ragione R."/>
            <person name="Hildebrand F."/>
            <person name="Pallen M.J."/>
        </authorList>
    </citation>
    <scope>NUCLEOTIDE SEQUENCE</scope>
    <source>
        <strain evidence="2">ChiGjej1B1-24693</strain>
    </source>
</reference>
<name>A0A9D1GVL8_9ACTN</name>
<sequence length="283" mass="30643">MAEQTHLSTRTGVARTPDPPLPLWSTIVLARIRSQLVYRTSFALNAVGSFLTGLLEFVEIYVLLAASPIYGGMTLPEATMVFALASISFGLADMVFGQMDSLPSFIKQGQLESYLTKPLPLVPQMITSTVQLRRLARVLFGVIALVVSLQFLDLGWSWAHAGIIAGAVLFGTAIFSSMFVLAGGCQFWLLNGTEFTNAFVYGGKYIAQVPGTVLLTPIRVFFTFVIPATVTAYLPTLILLDKPGPPLLPQVLAWAAPIFAVWSWVLALVVWRAGVRKYTGAGG</sequence>
<accession>A0A9D1GVL8</accession>
<proteinExistence type="predicted"/>
<comment type="caution">
    <text evidence="2">The sequence shown here is derived from an EMBL/GenBank/DDBJ whole genome shotgun (WGS) entry which is preliminary data.</text>
</comment>
<protein>
    <submittedName>
        <fullName evidence="2">ABC-2 family transporter protein</fullName>
    </submittedName>
</protein>
<evidence type="ECO:0000313" key="3">
    <source>
        <dbReference type="Proteomes" id="UP000886842"/>
    </source>
</evidence>
<dbReference type="EMBL" id="DVLP01000091">
    <property type="protein sequence ID" value="HIT74588.1"/>
    <property type="molecule type" value="Genomic_DNA"/>
</dbReference>
<dbReference type="Proteomes" id="UP000886842">
    <property type="component" value="Unassembled WGS sequence"/>
</dbReference>